<reference evidence="3" key="1">
    <citation type="submission" date="2020-10" db="EMBL/GenBank/DDBJ databases">
        <authorList>
            <person name="Gilroy R."/>
        </authorList>
    </citation>
    <scope>NUCLEOTIDE SEQUENCE</scope>
    <source>
        <strain evidence="3">CHK195-4489</strain>
    </source>
</reference>
<dbReference type="InterPro" id="IPR032287">
    <property type="entry name" value="DUF4838"/>
</dbReference>
<accession>A0A9D1I8D1</accession>
<evidence type="ECO:0000313" key="3">
    <source>
        <dbReference type="EMBL" id="HIU29118.1"/>
    </source>
</evidence>
<organism evidence="3 4">
    <name type="scientific">Candidatus Egerieisoma faecipullorum</name>
    <dbReference type="NCBI Taxonomy" id="2840963"/>
    <lineage>
        <taxon>Bacteria</taxon>
        <taxon>Bacillati</taxon>
        <taxon>Bacillota</taxon>
        <taxon>Clostridia</taxon>
        <taxon>Eubacteriales</taxon>
        <taxon>Clostridiaceae</taxon>
        <taxon>Clostridiaceae incertae sedis</taxon>
        <taxon>Candidatus Egerieisoma</taxon>
    </lineage>
</organism>
<dbReference type="Gene3D" id="3.30.379.10">
    <property type="entry name" value="Chitobiase/beta-hexosaminidase domain 2-like"/>
    <property type="match status" value="1"/>
</dbReference>
<keyword evidence="1" id="KW-0378">Hydrolase</keyword>
<dbReference type="GO" id="GO:0045493">
    <property type="term" value="P:xylan catabolic process"/>
    <property type="evidence" value="ECO:0007669"/>
    <property type="project" value="InterPro"/>
</dbReference>
<evidence type="ECO:0000313" key="4">
    <source>
        <dbReference type="Proteomes" id="UP000824089"/>
    </source>
</evidence>
<dbReference type="EMBL" id="DVMM01000047">
    <property type="protein sequence ID" value="HIU29118.1"/>
    <property type="molecule type" value="Genomic_DNA"/>
</dbReference>
<proteinExistence type="predicted"/>
<dbReference type="PANTHER" id="PTHR47406">
    <property type="entry name" value="COAGULATION FACTOR 5/8 TYPE, C-TERMINAL"/>
    <property type="match status" value="1"/>
</dbReference>
<dbReference type="Pfam" id="PF03648">
    <property type="entry name" value="Glyco_hydro_67N"/>
    <property type="match status" value="1"/>
</dbReference>
<reference evidence="3" key="2">
    <citation type="journal article" date="2021" name="PeerJ">
        <title>Extensive microbial diversity within the chicken gut microbiome revealed by metagenomics and culture.</title>
        <authorList>
            <person name="Gilroy R."/>
            <person name="Ravi A."/>
            <person name="Getino M."/>
            <person name="Pursley I."/>
            <person name="Horton D.L."/>
            <person name="Alikhan N.F."/>
            <person name="Baker D."/>
            <person name="Gharbi K."/>
            <person name="Hall N."/>
            <person name="Watson M."/>
            <person name="Adriaenssens E.M."/>
            <person name="Foster-Nyarko E."/>
            <person name="Jarju S."/>
            <person name="Secka A."/>
            <person name="Antonio M."/>
            <person name="Oren A."/>
            <person name="Chaudhuri R.R."/>
            <person name="La Ragione R."/>
            <person name="Hildebrand F."/>
            <person name="Pallen M.J."/>
        </authorList>
    </citation>
    <scope>NUCLEOTIDE SEQUENCE</scope>
    <source>
        <strain evidence="3">CHK195-4489</strain>
    </source>
</reference>
<dbReference type="Pfam" id="PF16126">
    <property type="entry name" value="DUF4838"/>
    <property type="match status" value="1"/>
</dbReference>
<comment type="caution">
    <text evidence="3">The sequence shown here is derived from an EMBL/GenBank/DDBJ whole genome shotgun (WGS) entry which is preliminary data.</text>
</comment>
<dbReference type="Proteomes" id="UP000824089">
    <property type="component" value="Unassembled WGS sequence"/>
</dbReference>
<dbReference type="InterPro" id="IPR005154">
    <property type="entry name" value="Glyco_hydro_67_aGlcAse_N"/>
</dbReference>
<gene>
    <name evidence="3" type="ORF">IAD50_02350</name>
</gene>
<dbReference type="SUPFAM" id="SSF55545">
    <property type="entry name" value="beta-N-acetylhexosaminidase-like domain"/>
    <property type="match status" value="1"/>
</dbReference>
<dbReference type="InterPro" id="IPR029018">
    <property type="entry name" value="Hex-like_dom2"/>
</dbReference>
<name>A0A9D1I8D1_9CLOT</name>
<dbReference type="PANTHER" id="PTHR47406:SF2">
    <property type="entry name" value="ALPHA GLUCURONIDASE N-TERMINAL DOMAIN-CONTAINING PROTEIN"/>
    <property type="match status" value="1"/>
</dbReference>
<evidence type="ECO:0000259" key="2">
    <source>
        <dbReference type="Pfam" id="PF03648"/>
    </source>
</evidence>
<protein>
    <submittedName>
        <fullName evidence="3">DUF4838 domain-containing protein</fullName>
    </submittedName>
</protein>
<evidence type="ECO:0000256" key="1">
    <source>
        <dbReference type="ARBA" id="ARBA00022801"/>
    </source>
</evidence>
<dbReference type="AlphaFoldDB" id="A0A9D1I8D1"/>
<dbReference type="GO" id="GO:0046559">
    <property type="term" value="F:alpha-glucuronidase activity"/>
    <property type="evidence" value="ECO:0007669"/>
    <property type="project" value="InterPro"/>
</dbReference>
<sequence>MCACSGKQRKYYEIPEAESEQQVNLVWEGKSNYAIIYGKDATASEKTAAKELQKYLKKMTGAELWLADDASEPEGEYEILVGKTNREENGGYSVDREDLGTDGFEIKWAGKKLIIAGGEVRGTLYGVYDFLEQLGCRFFSTDTEVVPSVETLTLDTTQATKEKPAFEYRDLFWTCTFDEVISAKMRLNGSVISGENGRMISDAYGNGLEYAGDHFVHTFHYLVPPEEYFEEHPEYYSEIDGKRTSEYLYSQLCLTNPDVLQITIDKVREWLRANPNAKIVSVSQDDSYVINSFCTCEECSEVNKEERSNSGTLIRFVNAVADAIKDEFPDVAVDTLAYQYSIEPPRKTKPRDNVIVRVCTGVCSAHAIGQCSSSGNISTVIRRWAKISDRIYIWDYTTDFAEYLCPFPNLNSLQGTVQFFAENNVKGVFEQGNYQEGKSGEFGELRAYLLAKLLWDPYTDITVHTREFMEAYYGEAAGSVQSYIDYIHKVIADSGKCFNLVVQAPALFEGLISDEDLAMLDGLWEEAKAAVSDTQLAHVRRSELQWRWYKMRSQRGEFADAANYGTLENAFYADCNELGVLRTSEGANVPWIS</sequence>
<feature type="domain" description="Alpha glucuronidase N-terminal" evidence="2">
    <location>
        <begin position="34"/>
        <end position="130"/>
    </location>
</feature>